<dbReference type="Pfam" id="PF10601">
    <property type="entry name" value="zf-LITAF-like"/>
    <property type="match status" value="1"/>
</dbReference>
<dbReference type="RefSeq" id="XP_066921589.1">
    <property type="nucleotide sequence ID" value="XM_067065488.1"/>
</dbReference>
<evidence type="ECO:0000256" key="9">
    <source>
        <dbReference type="SAM" id="Phobius"/>
    </source>
</evidence>
<evidence type="ECO:0000256" key="4">
    <source>
        <dbReference type="ARBA" id="ARBA00005975"/>
    </source>
</evidence>
<comment type="similarity">
    <text evidence="4">Belongs to the CDIP1/LITAF family.</text>
</comment>
<dbReference type="PANTHER" id="PTHR23292:SF6">
    <property type="entry name" value="FI16602P1-RELATED"/>
    <property type="match status" value="1"/>
</dbReference>
<keyword evidence="7 9" id="KW-0472">Membrane</keyword>
<sequence length="167" mass="18616">MSDPLPPSYEMVSGKDQQQQQPPQQMQQQPVAPPQAVAYQPQPQMGYAQPGMPIQQQPMMGGWNTQMSGQQQNLMLRHQGMMMRMLPMKLGKVPVTMACPNCGSQVLTETRLTTGSCAWIIAILLCSFLLFFVAWIPLVMDSCKDTVHSCPECRGYVGFDRDCTPGF</sequence>
<name>A0A7M5X0S5_9CNID</name>
<evidence type="ECO:0000256" key="6">
    <source>
        <dbReference type="ARBA" id="ARBA00022833"/>
    </source>
</evidence>
<feature type="compositionally biased region" description="Low complexity" evidence="8">
    <location>
        <begin position="17"/>
        <end position="35"/>
    </location>
</feature>
<dbReference type="Proteomes" id="UP000594262">
    <property type="component" value="Unplaced"/>
</dbReference>
<comment type="subcellular location">
    <subcellularLocation>
        <location evidence="2">Endosome membrane</location>
        <topology evidence="2">Peripheral membrane protein</topology>
    </subcellularLocation>
    <subcellularLocation>
        <location evidence="1">Late endosome membrane</location>
    </subcellularLocation>
    <subcellularLocation>
        <location evidence="3">Lysosome membrane</location>
        <topology evidence="3">Peripheral membrane protein</topology>
        <orientation evidence="3">Cytoplasmic side</orientation>
    </subcellularLocation>
</comment>
<dbReference type="GeneID" id="136808926"/>
<dbReference type="GO" id="GO:0008270">
    <property type="term" value="F:zinc ion binding"/>
    <property type="evidence" value="ECO:0007669"/>
    <property type="project" value="TreeGrafter"/>
</dbReference>
<keyword evidence="6" id="KW-0862">Zinc</keyword>
<dbReference type="GO" id="GO:0005765">
    <property type="term" value="C:lysosomal membrane"/>
    <property type="evidence" value="ECO:0007669"/>
    <property type="project" value="UniProtKB-SubCell"/>
</dbReference>
<dbReference type="GO" id="GO:0031902">
    <property type="term" value="C:late endosome membrane"/>
    <property type="evidence" value="ECO:0007669"/>
    <property type="project" value="UniProtKB-SubCell"/>
</dbReference>
<evidence type="ECO:0000256" key="3">
    <source>
        <dbReference type="ARBA" id="ARBA00004630"/>
    </source>
</evidence>
<keyword evidence="12" id="KW-1185">Reference proteome</keyword>
<evidence type="ECO:0000256" key="7">
    <source>
        <dbReference type="ARBA" id="ARBA00023136"/>
    </source>
</evidence>
<protein>
    <recommendedName>
        <fullName evidence="10">LITAF domain-containing protein</fullName>
    </recommendedName>
</protein>
<evidence type="ECO:0000256" key="5">
    <source>
        <dbReference type="ARBA" id="ARBA00022723"/>
    </source>
</evidence>
<feature type="domain" description="LITAF" evidence="10">
    <location>
        <begin position="78"/>
        <end position="162"/>
    </location>
</feature>
<feature type="region of interest" description="Disordered" evidence="8">
    <location>
        <begin position="1"/>
        <end position="35"/>
    </location>
</feature>
<evidence type="ECO:0000313" key="11">
    <source>
        <dbReference type="EnsemblMetazoa" id="CLYHEMP016010.1"/>
    </source>
</evidence>
<proteinExistence type="inferred from homology"/>
<reference evidence="11" key="1">
    <citation type="submission" date="2021-01" db="UniProtKB">
        <authorList>
            <consortium name="EnsemblMetazoa"/>
        </authorList>
    </citation>
    <scope>IDENTIFICATION</scope>
</reference>
<feature type="transmembrane region" description="Helical" evidence="9">
    <location>
        <begin position="117"/>
        <end position="140"/>
    </location>
</feature>
<dbReference type="InterPro" id="IPR006629">
    <property type="entry name" value="LITAF"/>
</dbReference>
<keyword evidence="9" id="KW-0812">Transmembrane</keyword>
<evidence type="ECO:0000259" key="10">
    <source>
        <dbReference type="PROSITE" id="PS51837"/>
    </source>
</evidence>
<dbReference type="InterPro" id="IPR037519">
    <property type="entry name" value="LITAF_fam"/>
</dbReference>
<keyword evidence="9" id="KW-1133">Transmembrane helix</keyword>
<keyword evidence="5" id="KW-0479">Metal-binding</keyword>
<evidence type="ECO:0000256" key="8">
    <source>
        <dbReference type="SAM" id="MobiDB-lite"/>
    </source>
</evidence>
<evidence type="ECO:0000256" key="1">
    <source>
        <dbReference type="ARBA" id="ARBA00004414"/>
    </source>
</evidence>
<dbReference type="PANTHER" id="PTHR23292">
    <property type="entry name" value="LIPOPOLYSACCHARIDE-INDUCED TUMOR NECROSIS FACTOR-ALPHA FACTOR"/>
    <property type="match status" value="1"/>
</dbReference>
<dbReference type="SMART" id="SM00714">
    <property type="entry name" value="LITAF"/>
    <property type="match status" value="1"/>
</dbReference>
<organism evidence="11 12">
    <name type="scientific">Clytia hemisphaerica</name>
    <dbReference type="NCBI Taxonomy" id="252671"/>
    <lineage>
        <taxon>Eukaryota</taxon>
        <taxon>Metazoa</taxon>
        <taxon>Cnidaria</taxon>
        <taxon>Hydrozoa</taxon>
        <taxon>Hydroidolina</taxon>
        <taxon>Leptothecata</taxon>
        <taxon>Obeliida</taxon>
        <taxon>Clytiidae</taxon>
        <taxon>Clytia</taxon>
    </lineage>
</organism>
<dbReference type="PROSITE" id="PS51837">
    <property type="entry name" value="LITAF"/>
    <property type="match status" value="1"/>
</dbReference>
<accession>A0A7M5X0S5</accession>
<evidence type="ECO:0000313" key="12">
    <source>
        <dbReference type="Proteomes" id="UP000594262"/>
    </source>
</evidence>
<dbReference type="OrthoDB" id="5599753at2759"/>
<dbReference type="AlphaFoldDB" id="A0A7M5X0S5"/>
<evidence type="ECO:0000256" key="2">
    <source>
        <dbReference type="ARBA" id="ARBA00004481"/>
    </source>
</evidence>
<dbReference type="EnsemblMetazoa" id="CLYHEMT016010.1">
    <property type="protein sequence ID" value="CLYHEMP016010.1"/>
    <property type="gene ID" value="CLYHEMG016010"/>
</dbReference>